<accession>A0A2S6NNR5</accession>
<dbReference type="PANTHER" id="PTHR23429">
    <property type="entry name" value="GLUCOSE-6-PHOSPHATE 1-DEHYDROGENASE G6PD"/>
    <property type="match status" value="1"/>
</dbReference>
<comment type="pathway">
    <text evidence="1 7">Carbohydrate degradation; pentose phosphate pathway; D-ribulose 5-phosphate from D-glucose 6-phosphate (oxidative stage): step 1/3.</text>
</comment>
<dbReference type="InterPro" id="IPR036291">
    <property type="entry name" value="NAD(P)-bd_dom_sf"/>
</dbReference>
<dbReference type="GO" id="GO:0006006">
    <property type="term" value="P:glucose metabolic process"/>
    <property type="evidence" value="ECO:0007669"/>
    <property type="project" value="UniProtKB-KW"/>
</dbReference>
<gene>
    <name evidence="7" type="primary">zwf</name>
    <name evidence="10" type="ORF">CCS01_01260</name>
</gene>
<keyword evidence="11" id="KW-1185">Reference proteome</keyword>
<dbReference type="AlphaFoldDB" id="A0A2S6NNR5"/>
<comment type="similarity">
    <text evidence="2 7">Belongs to the glucose-6-phosphate dehydrogenase family.</text>
</comment>
<evidence type="ECO:0000256" key="4">
    <source>
        <dbReference type="ARBA" id="ARBA00022857"/>
    </source>
</evidence>
<dbReference type="HAMAP" id="MF_00966">
    <property type="entry name" value="G6PD"/>
    <property type="match status" value="1"/>
</dbReference>
<dbReference type="RefSeq" id="WP_104517028.1">
    <property type="nucleotide sequence ID" value="NZ_NHRY01000033.1"/>
</dbReference>
<protein>
    <recommendedName>
        <fullName evidence="7">Glucose-6-phosphate 1-dehydrogenase</fullName>
        <shortName evidence="7">G6PD</shortName>
        <ecNumber evidence="7">1.1.1.49</ecNumber>
    </recommendedName>
</protein>
<keyword evidence="3 7" id="KW-0313">Glucose metabolism</keyword>
<comment type="catalytic activity">
    <reaction evidence="7">
        <text>D-glucose 6-phosphate + NADP(+) = 6-phospho-D-glucono-1,5-lactone + NADPH + H(+)</text>
        <dbReference type="Rhea" id="RHEA:15841"/>
        <dbReference type="ChEBI" id="CHEBI:15378"/>
        <dbReference type="ChEBI" id="CHEBI:57783"/>
        <dbReference type="ChEBI" id="CHEBI:57955"/>
        <dbReference type="ChEBI" id="CHEBI:58349"/>
        <dbReference type="ChEBI" id="CHEBI:61548"/>
        <dbReference type="EC" id="1.1.1.49"/>
    </reaction>
</comment>
<feature type="binding site" evidence="7">
    <location>
        <position position="182"/>
    </location>
    <ligand>
        <name>substrate</name>
    </ligand>
</feature>
<dbReference type="SUPFAM" id="SSF51735">
    <property type="entry name" value="NAD(P)-binding Rossmann-fold domains"/>
    <property type="match status" value="1"/>
</dbReference>
<dbReference type="Pfam" id="PF02781">
    <property type="entry name" value="G6PD_C"/>
    <property type="match status" value="1"/>
</dbReference>
<dbReference type="PRINTS" id="PR00079">
    <property type="entry name" value="G6PDHDRGNASE"/>
</dbReference>
<dbReference type="NCBIfam" id="TIGR00871">
    <property type="entry name" value="zwf"/>
    <property type="match status" value="1"/>
</dbReference>
<feature type="binding site" evidence="7">
    <location>
        <position position="345"/>
    </location>
    <ligand>
        <name>substrate</name>
    </ligand>
</feature>
<feature type="binding site" evidence="7">
    <location>
        <position position="216"/>
    </location>
    <ligand>
        <name>substrate</name>
    </ligand>
</feature>
<feature type="binding site" evidence="7">
    <location>
        <position position="50"/>
    </location>
    <ligand>
        <name>NADP(+)</name>
        <dbReference type="ChEBI" id="CHEBI:58349"/>
    </ligand>
</feature>
<dbReference type="EMBL" id="NHRY01000033">
    <property type="protein sequence ID" value="PPQ39489.1"/>
    <property type="molecule type" value="Genomic_DNA"/>
</dbReference>
<dbReference type="EC" id="1.1.1.49" evidence="7"/>
<evidence type="ECO:0000256" key="5">
    <source>
        <dbReference type="ARBA" id="ARBA00023002"/>
    </source>
</evidence>
<dbReference type="GO" id="GO:0005829">
    <property type="term" value="C:cytosol"/>
    <property type="evidence" value="ECO:0007669"/>
    <property type="project" value="TreeGrafter"/>
</dbReference>
<evidence type="ECO:0000256" key="1">
    <source>
        <dbReference type="ARBA" id="ARBA00004937"/>
    </source>
</evidence>
<evidence type="ECO:0000256" key="6">
    <source>
        <dbReference type="ARBA" id="ARBA00023277"/>
    </source>
</evidence>
<dbReference type="InterPro" id="IPR022674">
    <property type="entry name" value="G6P_DH_NAD-bd"/>
</dbReference>
<feature type="binding site" evidence="7">
    <location>
        <position position="178"/>
    </location>
    <ligand>
        <name>substrate</name>
    </ligand>
</feature>
<dbReference type="Proteomes" id="UP000239724">
    <property type="component" value="Unassembled WGS sequence"/>
</dbReference>
<dbReference type="InterPro" id="IPR019796">
    <property type="entry name" value="G6P_DH_AS"/>
</dbReference>
<feature type="domain" description="Glucose-6-phosphate dehydrogenase C-terminal" evidence="9">
    <location>
        <begin position="189"/>
        <end position="487"/>
    </location>
</feature>
<comment type="function">
    <text evidence="7">Catalyzes the oxidation of glucose 6-phosphate to 6-phosphogluconolactone.</text>
</comment>
<proteinExistence type="inferred from homology"/>
<organism evidence="10 11">
    <name type="scientific">Rhodopila globiformis</name>
    <name type="common">Rhodopseudomonas globiformis</name>
    <dbReference type="NCBI Taxonomy" id="1071"/>
    <lineage>
        <taxon>Bacteria</taxon>
        <taxon>Pseudomonadati</taxon>
        <taxon>Pseudomonadota</taxon>
        <taxon>Alphaproteobacteria</taxon>
        <taxon>Acetobacterales</taxon>
        <taxon>Acetobacteraceae</taxon>
        <taxon>Rhodopila</taxon>
    </lineage>
</organism>
<feature type="active site" description="Proton acceptor" evidence="7">
    <location>
        <position position="240"/>
    </location>
</feature>
<dbReference type="SUPFAM" id="SSF55347">
    <property type="entry name" value="Glyceraldehyde-3-phosphate dehydrogenase-like, C-terminal domain"/>
    <property type="match status" value="1"/>
</dbReference>
<comment type="caution">
    <text evidence="7">Lacks conserved residue(s) required for the propagation of feature annotation.</text>
</comment>
<keyword evidence="5 7" id="KW-0560">Oxidoreductase</keyword>
<evidence type="ECO:0000313" key="11">
    <source>
        <dbReference type="Proteomes" id="UP000239724"/>
    </source>
</evidence>
<name>A0A2S6NNR5_RHOGL</name>
<dbReference type="InterPro" id="IPR022675">
    <property type="entry name" value="G6P_DH_C"/>
</dbReference>
<dbReference type="UniPathway" id="UPA00115">
    <property type="reaction ID" value="UER00408"/>
</dbReference>
<evidence type="ECO:0000259" key="9">
    <source>
        <dbReference type="Pfam" id="PF02781"/>
    </source>
</evidence>
<dbReference type="Gene3D" id="3.40.50.720">
    <property type="entry name" value="NAD(P)-binding Rossmann-like Domain"/>
    <property type="match status" value="1"/>
</dbReference>
<evidence type="ECO:0000259" key="8">
    <source>
        <dbReference type="Pfam" id="PF00479"/>
    </source>
</evidence>
<evidence type="ECO:0000256" key="2">
    <source>
        <dbReference type="ARBA" id="ARBA00009975"/>
    </source>
</evidence>
<evidence type="ECO:0000256" key="3">
    <source>
        <dbReference type="ARBA" id="ARBA00022526"/>
    </source>
</evidence>
<dbReference type="Gene3D" id="3.30.360.10">
    <property type="entry name" value="Dihydrodipicolinate Reductase, domain 2"/>
    <property type="match status" value="1"/>
</dbReference>
<dbReference type="PANTHER" id="PTHR23429:SF0">
    <property type="entry name" value="GLUCOSE-6-PHOSPHATE 1-DEHYDROGENASE"/>
    <property type="match status" value="1"/>
</dbReference>
<sequence length="491" mass="55075">MPKSVPVPIFDCVVFGATGDLTLRKLLPALYYRFRDGQMTPESRIIGAARSRLSDDDYRARAARALEQHVPAQDHDKQTIHHFLNQIFYIPIDATEPDADWSQFLRVLDDACIRVFYLATSPDLYGPICQALGTAGLVTEKSRVVLEKPIGHDLASARAILESVGSVFSEAQTFRIDHYLGKETVQNLLALRFANTIFERLWNADVIDHVQITVAETVGLEGRGGYYDRSGALRDMLQNHMLQLLCLVAMEAPVSLQADRVRDEKLKVLRALKRMDPHDVATHTIRGQYAAGAIDGQPVPGYAADLGDGSTSLTESFVALKAQLCTLRWANVPFYLRTGKRLPKKVSEIVIQFRAVPFSIFPSDAAEWHPNSLIVTLQPEEGMRLEMMTKDPGPGGLRLSPTGLDIRFEKTFGRRFPDAYERLLMDAVRGDPTLFMRRDEVEAAWCWVEPILQAWASRPDHPRPYPAGSWGPTAAIALIERDGRTWHEDLE</sequence>
<evidence type="ECO:0000313" key="10">
    <source>
        <dbReference type="EMBL" id="PPQ39489.1"/>
    </source>
</evidence>
<dbReference type="OrthoDB" id="9802739at2"/>
<reference evidence="10 11" key="1">
    <citation type="journal article" date="2018" name="Arch. Microbiol.">
        <title>New insights into the metabolic potential of the phototrophic purple bacterium Rhodopila globiformis DSM 161(T) from its draft genome sequence and evidence for a vanadium-dependent nitrogenase.</title>
        <authorList>
            <person name="Imhoff J.F."/>
            <person name="Rahn T."/>
            <person name="Kunzel S."/>
            <person name="Neulinger S.C."/>
        </authorList>
    </citation>
    <scope>NUCLEOTIDE SEQUENCE [LARGE SCALE GENOMIC DNA]</scope>
    <source>
        <strain evidence="10 11">DSM 161</strain>
    </source>
</reference>
<dbReference type="Pfam" id="PF00479">
    <property type="entry name" value="G6PD_N"/>
    <property type="match status" value="1"/>
</dbReference>
<keyword evidence="4 7" id="KW-0521">NADP</keyword>
<dbReference type="PROSITE" id="PS00069">
    <property type="entry name" value="G6P_DEHYDROGENASE"/>
    <property type="match status" value="1"/>
</dbReference>
<dbReference type="GO" id="GO:0050661">
    <property type="term" value="F:NADP binding"/>
    <property type="evidence" value="ECO:0007669"/>
    <property type="project" value="UniProtKB-UniRule"/>
</dbReference>
<comment type="caution">
    <text evidence="10">The sequence shown here is derived from an EMBL/GenBank/DDBJ whole genome shotgun (WGS) entry which is preliminary data.</text>
</comment>
<feature type="domain" description="Glucose-6-phosphate dehydrogenase NAD-binding" evidence="8">
    <location>
        <begin position="13"/>
        <end position="187"/>
    </location>
</feature>
<feature type="binding site" evidence="7">
    <location>
        <position position="235"/>
    </location>
    <ligand>
        <name>substrate</name>
    </ligand>
</feature>
<dbReference type="GO" id="GO:0009051">
    <property type="term" value="P:pentose-phosphate shunt, oxidative branch"/>
    <property type="evidence" value="ECO:0007669"/>
    <property type="project" value="TreeGrafter"/>
</dbReference>
<evidence type="ECO:0000256" key="7">
    <source>
        <dbReference type="HAMAP-Rule" id="MF_00966"/>
    </source>
</evidence>
<dbReference type="GO" id="GO:0004345">
    <property type="term" value="F:glucose-6-phosphate dehydrogenase activity"/>
    <property type="evidence" value="ECO:0007669"/>
    <property type="project" value="UniProtKB-UniRule"/>
</dbReference>
<dbReference type="InterPro" id="IPR001282">
    <property type="entry name" value="G6P_DH"/>
</dbReference>
<feature type="binding site" evidence="7">
    <location>
        <position position="340"/>
    </location>
    <ligand>
        <name>substrate</name>
    </ligand>
</feature>
<feature type="binding site" evidence="7">
    <location>
        <position position="148"/>
    </location>
    <ligand>
        <name>NADP(+)</name>
        <dbReference type="ChEBI" id="CHEBI:58349"/>
    </ligand>
</feature>
<keyword evidence="6 7" id="KW-0119">Carbohydrate metabolism</keyword>
<dbReference type="PIRSF" id="PIRSF000110">
    <property type="entry name" value="G6PD"/>
    <property type="match status" value="1"/>
</dbReference>